<proteinExistence type="predicted"/>
<reference evidence="2" key="1">
    <citation type="submission" date="2018-04" db="EMBL/GenBank/DDBJ databases">
        <title>Cloning and anlysis of the mating type (MAT) loci of Ophiocordyceps xuefengensis.</title>
        <authorList>
            <person name="Zou J."/>
            <person name="Chen Z."/>
            <person name="Zhang P."/>
        </authorList>
    </citation>
    <scope>NUCLEOTIDE SEQUENCE</scope>
</reference>
<accession>A0A3Q9HJQ0</accession>
<protein>
    <submittedName>
        <fullName evidence="2">MAT1-1-2</fullName>
    </submittedName>
</protein>
<organism evidence="2">
    <name type="scientific">Ophiocordyceps xuefengensis</name>
    <dbReference type="NCBI Taxonomy" id="1379400"/>
    <lineage>
        <taxon>Eukaryota</taxon>
        <taxon>Fungi</taxon>
        <taxon>Dikarya</taxon>
        <taxon>Ascomycota</taxon>
        <taxon>Pezizomycotina</taxon>
        <taxon>Sordariomycetes</taxon>
        <taxon>Hypocreomycetidae</taxon>
        <taxon>Hypocreales</taxon>
        <taxon>Ophiocordycipitaceae</taxon>
        <taxon>Ophiocordyceps</taxon>
    </lineage>
</organism>
<name>A0A3Q9HJQ0_9HYPO</name>
<feature type="chain" id="PRO_5018544777" evidence="1">
    <location>
        <begin position="19"/>
        <end position="382"/>
    </location>
</feature>
<dbReference type="EMBL" id="MH176300">
    <property type="protein sequence ID" value="AZR66142.1"/>
    <property type="molecule type" value="Genomic_DNA"/>
</dbReference>
<keyword evidence="1" id="KW-0732">Signal</keyword>
<dbReference type="Pfam" id="PF17043">
    <property type="entry name" value="MAT1-1-2"/>
    <property type="match status" value="1"/>
</dbReference>
<evidence type="ECO:0000313" key="2">
    <source>
        <dbReference type="EMBL" id="AZR66142.1"/>
    </source>
</evidence>
<dbReference type="AlphaFoldDB" id="A0A3Q9HJQ0"/>
<evidence type="ECO:0000256" key="1">
    <source>
        <dbReference type="SAM" id="SignalP"/>
    </source>
</evidence>
<sequence length="382" mass="43560">MRLLTIALVFECLEITRLLLESPDDGNEILQRLHAIAFHHHNDAVYIVEGALAMWYSSAIPAISRDPLQGLNPEAPREFDGNGDEFDPWSRRFATQQHEAANLGIVAILMTFKSRYPEAHSLSKTASLVSRSVATLLYAVFLISPRMLEETWTHHLEVTRPDETINTFFRSTWSLTRENCIGLNMPAPGLEFGASLDEVSLTSDGADLITRIGGPSWQSPPAWHPLRNVPGSPWNKFLRNHSQPIFPETPSQSSEFRITIPGSLSTLAGSFEEYYFELRSRMDQTGRQRRVLHREAQLRQFHSLANATGRSYPAIDLSEDNASYTEEPVQDFLYKLPMIKKPICDMVGHLTFPFMNTLVRAWRFQDEPDEVEPDFHIMTFER</sequence>
<dbReference type="InterPro" id="IPR031472">
    <property type="entry name" value="MAT1-1-2/MatA-2/Smr1"/>
</dbReference>
<gene>
    <name evidence="2" type="primary">MAT1-1-2</name>
</gene>
<feature type="signal peptide" evidence="1">
    <location>
        <begin position="1"/>
        <end position="18"/>
    </location>
</feature>